<evidence type="ECO:0000313" key="9">
    <source>
        <dbReference type="Proteomes" id="UP001338125"/>
    </source>
</evidence>
<evidence type="ECO:0000256" key="6">
    <source>
        <dbReference type="ARBA" id="ARBA00023033"/>
    </source>
</evidence>
<dbReference type="InterPro" id="IPR017972">
    <property type="entry name" value="Cyt_P450_CS"/>
</dbReference>
<keyword evidence="3 7" id="KW-0349">Heme</keyword>
<evidence type="ECO:0000256" key="2">
    <source>
        <dbReference type="ARBA" id="ARBA00010617"/>
    </source>
</evidence>
<dbReference type="GO" id="GO:0004497">
    <property type="term" value="F:monooxygenase activity"/>
    <property type="evidence" value="ECO:0007669"/>
    <property type="project" value="UniProtKB-KW"/>
</dbReference>
<dbReference type="PRINTS" id="PR00385">
    <property type="entry name" value="P450"/>
</dbReference>
<dbReference type="SUPFAM" id="SSF48264">
    <property type="entry name" value="Cytochrome P450"/>
    <property type="match status" value="1"/>
</dbReference>
<dbReference type="PRINTS" id="PR00465">
    <property type="entry name" value="EP450IV"/>
</dbReference>
<gene>
    <name evidence="8" type="ORF">PT974_11635</name>
</gene>
<dbReference type="InterPro" id="IPR001128">
    <property type="entry name" value="Cyt_P450"/>
</dbReference>
<dbReference type="PROSITE" id="PS00086">
    <property type="entry name" value="CYTOCHROME_P450"/>
    <property type="match status" value="1"/>
</dbReference>
<organism evidence="8 9">
    <name type="scientific">Cladobotryum mycophilum</name>
    <dbReference type="NCBI Taxonomy" id="491253"/>
    <lineage>
        <taxon>Eukaryota</taxon>
        <taxon>Fungi</taxon>
        <taxon>Dikarya</taxon>
        <taxon>Ascomycota</taxon>
        <taxon>Pezizomycotina</taxon>
        <taxon>Sordariomycetes</taxon>
        <taxon>Hypocreomycetidae</taxon>
        <taxon>Hypocreales</taxon>
        <taxon>Hypocreaceae</taxon>
        <taxon>Cladobotryum</taxon>
    </lineage>
</organism>
<evidence type="ECO:0000256" key="5">
    <source>
        <dbReference type="ARBA" id="ARBA00023004"/>
    </source>
</evidence>
<dbReference type="Gene3D" id="1.10.630.10">
    <property type="entry name" value="Cytochrome P450"/>
    <property type="match status" value="1"/>
</dbReference>
<keyword evidence="9" id="KW-1185">Reference proteome</keyword>
<dbReference type="InterPro" id="IPR050529">
    <property type="entry name" value="CYP450_sterol_14alpha_dmase"/>
</dbReference>
<keyword evidence="6 7" id="KW-0503">Monooxygenase</keyword>
<comment type="caution">
    <text evidence="8">The sequence shown here is derived from an EMBL/GenBank/DDBJ whole genome shotgun (WGS) entry which is preliminary data.</text>
</comment>
<dbReference type="Proteomes" id="UP001338125">
    <property type="component" value="Unassembled WGS sequence"/>
</dbReference>
<dbReference type="Pfam" id="PF00067">
    <property type="entry name" value="p450"/>
    <property type="match status" value="1"/>
</dbReference>
<keyword evidence="5 7" id="KW-0408">Iron</keyword>
<dbReference type="PANTHER" id="PTHR24304:SF2">
    <property type="entry name" value="24-HYDROXYCHOLESTEROL 7-ALPHA-HYDROXYLASE"/>
    <property type="match status" value="1"/>
</dbReference>
<dbReference type="EMBL" id="JAVFKD010000016">
    <property type="protein sequence ID" value="KAK5987504.1"/>
    <property type="molecule type" value="Genomic_DNA"/>
</dbReference>
<proteinExistence type="inferred from homology"/>
<reference evidence="8 9" key="1">
    <citation type="submission" date="2024-01" db="EMBL/GenBank/DDBJ databases">
        <title>Complete genome of Cladobotryum mycophilum ATHUM6906.</title>
        <authorList>
            <person name="Christinaki A.C."/>
            <person name="Myridakis A.I."/>
            <person name="Kouvelis V.N."/>
        </authorList>
    </citation>
    <scope>NUCLEOTIDE SEQUENCE [LARGE SCALE GENOMIC DNA]</scope>
    <source>
        <strain evidence="8 9">ATHUM6906</strain>
    </source>
</reference>
<dbReference type="InterPro" id="IPR036396">
    <property type="entry name" value="Cyt_P450_sf"/>
</dbReference>
<dbReference type="PANTHER" id="PTHR24304">
    <property type="entry name" value="CYTOCHROME P450 FAMILY 7"/>
    <property type="match status" value="1"/>
</dbReference>
<dbReference type="InterPro" id="IPR002403">
    <property type="entry name" value="Cyt_P450_E_grp-IV"/>
</dbReference>
<keyword evidence="7" id="KW-0560">Oxidoreductase</keyword>
<protein>
    <submittedName>
        <fullName evidence="8">Cytochrome P450 monooxygenase pyvB</fullName>
    </submittedName>
</protein>
<evidence type="ECO:0000256" key="1">
    <source>
        <dbReference type="ARBA" id="ARBA00001971"/>
    </source>
</evidence>
<evidence type="ECO:0000256" key="3">
    <source>
        <dbReference type="ARBA" id="ARBA00022617"/>
    </source>
</evidence>
<accession>A0ABR0S5R0</accession>
<comment type="cofactor">
    <cofactor evidence="1">
        <name>heme</name>
        <dbReference type="ChEBI" id="CHEBI:30413"/>
    </cofactor>
</comment>
<sequence>MAILSVVAIWLVLLAVSYLLGRKTNRIPRYHGKARFNLLSDALEFVTDPIEVIRKATEKCGNIFSLQILIVYTVWLRGNTLNKFYLHTREDVWSFVGGMGIFLNKIIDAGYWNHYKVLLASVSRYINRAAAQEYANIVTLEETHKEAAHWEAEGDIKLFESMSGMVHKIIVRSLMGEDFYQHNAEELLQLLHAMEADIGSPWCFIFPDWVPHPPAKRLQKARDRVKEIFYERLSERANIEKSKSRKLEDYIAFTMEDKLTAPLKDLMPSHHTLLLFAAHTSTAAGIAWNIITLLRHPETMKKVTDELRSNPDTDDSLLLQACIKETSRRYCGMKLLRLARENVKLPDTEYNIPKGSVVSISPYLTHHDPNNFPNPDEWLPERWINEEDNKIRHVDNSNGVQYMPFGAGSHRCVGEKLAVIMVFRSLITLLREYDIEWADPEIPQTTDFENLNFDKVGSPWLRGDVKVRIRKI</sequence>
<evidence type="ECO:0000313" key="8">
    <source>
        <dbReference type="EMBL" id="KAK5987504.1"/>
    </source>
</evidence>
<keyword evidence="4 7" id="KW-0479">Metal-binding</keyword>
<comment type="similarity">
    <text evidence="2 7">Belongs to the cytochrome P450 family.</text>
</comment>
<name>A0ABR0S5R0_9HYPO</name>
<evidence type="ECO:0000256" key="4">
    <source>
        <dbReference type="ARBA" id="ARBA00022723"/>
    </source>
</evidence>
<evidence type="ECO:0000256" key="7">
    <source>
        <dbReference type="RuleBase" id="RU000461"/>
    </source>
</evidence>